<reference evidence="2 3" key="2">
    <citation type="journal article" date="2017" name="Front. Plant Sci.">
        <title>Gene Classification and Mining of Molecular Markers Useful in Red Clover (Trifolium pratense) Breeding.</title>
        <authorList>
            <person name="Istvanek J."/>
            <person name="Dluhosova J."/>
            <person name="Dluhos P."/>
            <person name="Patkova L."/>
            <person name="Nedelnik J."/>
            <person name="Repkova J."/>
        </authorList>
    </citation>
    <scope>NUCLEOTIDE SEQUENCE [LARGE SCALE GENOMIC DNA]</scope>
    <source>
        <strain evidence="3">cv. Tatra</strain>
        <tissue evidence="2">Young leaves</tissue>
    </source>
</reference>
<dbReference type="AlphaFoldDB" id="A0A2K3L3L1"/>
<evidence type="ECO:0000256" key="1">
    <source>
        <dbReference type="SAM" id="MobiDB-lite"/>
    </source>
</evidence>
<proteinExistence type="predicted"/>
<gene>
    <name evidence="2" type="ORF">L195_g029026</name>
</gene>
<sequence>MPKPHHHDHGGAFVGSGGEQNQAQPNFDFVDRCLVNDLVESGGNKRKAGELVESSTTTTTNQGSGVNSSSQRNFSRGANPLSVRASLLPRATSFYPLILDQVALVLPPS</sequence>
<reference evidence="2 3" key="1">
    <citation type="journal article" date="2014" name="Am. J. Bot.">
        <title>Genome assembly and annotation for red clover (Trifolium pratense; Fabaceae).</title>
        <authorList>
            <person name="Istvanek J."/>
            <person name="Jaros M."/>
            <person name="Krenek A."/>
            <person name="Repkova J."/>
        </authorList>
    </citation>
    <scope>NUCLEOTIDE SEQUENCE [LARGE SCALE GENOMIC DNA]</scope>
    <source>
        <strain evidence="3">cv. Tatra</strain>
        <tissue evidence="2">Young leaves</tissue>
    </source>
</reference>
<comment type="caution">
    <text evidence="2">The sequence shown here is derived from an EMBL/GenBank/DDBJ whole genome shotgun (WGS) entry which is preliminary data.</text>
</comment>
<evidence type="ECO:0000313" key="2">
    <source>
        <dbReference type="EMBL" id="PNX73128.1"/>
    </source>
</evidence>
<feature type="region of interest" description="Disordered" evidence="1">
    <location>
        <begin position="44"/>
        <end position="79"/>
    </location>
</feature>
<evidence type="ECO:0000313" key="3">
    <source>
        <dbReference type="Proteomes" id="UP000236291"/>
    </source>
</evidence>
<name>A0A2K3L3L1_TRIPR</name>
<protein>
    <submittedName>
        <fullName evidence="2">Uncharacterized protein</fullName>
    </submittedName>
</protein>
<dbReference type="EMBL" id="ASHM01025576">
    <property type="protein sequence ID" value="PNX73128.1"/>
    <property type="molecule type" value="Genomic_DNA"/>
</dbReference>
<organism evidence="2 3">
    <name type="scientific">Trifolium pratense</name>
    <name type="common">Red clover</name>
    <dbReference type="NCBI Taxonomy" id="57577"/>
    <lineage>
        <taxon>Eukaryota</taxon>
        <taxon>Viridiplantae</taxon>
        <taxon>Streptophyta</taxon>
        <taxon>Embryophyta</taxon>
        <taxon>Tracheophyta</taxon>
        <taxon>Spermatophyta</taxon>
        <taxon>Magnoliopsida</taxon>
        <taxon>eudicotyledons</taxon>
        <taxon>Gunneridae</taxon>
        <taxon>Pentapetalae</taxon>
        <taxon>rosids</taxon>
        <taxon>fabids</taxon>
        <taxon>Fabales</taxon>
        <taxon>Fabaceae</taxon>
        <taxon>Papilionoideae</taxon>
        <taxon>50 kb inversion clade</taxon>
        <taxon>NPAAA clade</taxon>
        <taxon>Hologalegina</taxon>
        <taxon>IRL clade</taxon>
        <taxon>Trifolieae</taxon>
        <taxon>Trifolium</taxon>
    </lineage>
</organism>
<accession>A0A2K3L3L1</accession>
<dbReference type="Proteomes" id="UP000236291">
    <property type="component" value="Unassembled WGS sequence"/>
</dbReference>
<feature type="region of interest" description="Disordered" evidence="1">
    <location>
        <begin position="1"/>
        <end position="25"/>
    </location>
</feature>
<feature type="compositionally biased region" description="Low complexity" evidence="1">
    <location>
        <begin position="54"/>
        <end position="71"/>
    </location>
</feature>